<dbReference type="EMBL" id="KI517435">
    <property type="protein sequence ID" value="ESQ45781.1"/>
    <property type="molecule type" value="Genomic_DNA"/>
</dbReference>
<evidence type="ECO:0000313" key="3">
    <source>
        <dbReference type="EMBL" id="ESQ45781.1"/>
    </source>
</evidence>
<dbReference type="KEGG" id="eus:EUTSA_v10011146mg"/>
<keyword evidence="1" id="KW-0812">Transmembrane</keyword>
<feature type="transmembrane region" description="Helical" evidence="1">
    <location>
        <begin position="112"/>
        <end position="135"/>
    </location>
</feature>
<feature type="domain" description="GPI-anchored protein LLG1-like" evidence="2">
    <location>
        <begin position="36"/>
        <end position="90"/>
    </location>
</feature>
<dbReference type="STRING" id="72664.V4NHU4"/>
<evidence type="ECO:0000256" key="1">
    <source>
        <dbReference type="SAM" id="Phobius"/>
    </source>
</evidence>
<accession>V4NHU4</accession>
<organism evidence="3 4">
    <name type="scientific">Eutrema salsugineum</name>
    <name type="common">Saltwater cress</name>
    <name type="synonym">Sisymbrium salsugineum</name>
    <dbReference type="NCBI Taxonomy" id="72664"/>
    <lineage>
        <taxon>Eukaryota</taxon>
        <taxon>Viridiplantae</taxon>
        <taxon>Streptophyta</taxon>
        <taxon>Embryophyta</taxon>
        <taxon>Tracheophyta</taxon>
        <taxon>Spermatophyta</taxon>
        <taxon>Magnoliopsida</taxon>
        <taxon>eudicotyledons</taxon>
        <taxon>Gunneridae</taxon>
        <taxon>Pentapetalae</taxon>
        <taxon>rosids</taxon>
        <taxon>malvids</taxon>
        <taxon>Brassicales</taxon>
        <taxon>Brassicaceae</taxon>
        <taxon>Eutremeae</taxon>
        <taxon>Eutrema</taxon>
    </lineage>
</organism>
<keyword evidence="1" id="KW-0472">Membrane</keyword>
<dbReference type="InterPro" id="IPR058888">
    <property type="entry name" value="LLG1-like"/>
</dbReference>
<gene>
    <name evidence="3" type="ORF">EUTSA_v10011146mg</name>
</gene>
<evidence type="ECO:0000313" key="4">
    <source>
        <dbReference type="Proteomes" id="UP000030689"/>
    </source>
</evidence>
<dbReference type="PANTHER" id="PTHR31533:SF31">
    <property type="entry name" value="GPI-ANCHORED PROTEIN LORELEI"/>
    <property type="match status" value="1"/>
</dbReference>
<dbReference type="PANTHER" id="PTHR31533">
    <property type="entry name" value="GPI-ANCHORED PROTEIN LLG1-RELATED-RELATED"/>
    <property type="match status" value="1"/>
</dbReference>
<dbReference type="Pfam" id="PF26578">
    <property type="entry name" value="LLG1"/>
    <property type="match status" value="1"/>
</dbReference>
<reference evidence="3 4" key="1">
    <citation type="journal article" date="2013" name="Front. Plant Sci.">
        <title>The Reference Genome of the Halophytic Plant Eutrema salsugineum.</title>
        <authorList>
            <person name="Yang R."/>
            <person name="Jarvis D.E."/>
            <person name="Chen H."/>
            <person name="Beilstein M.A."/>
            <person name="Grimwood J."/>
            <person name="Jenkins J."/>
            <person name="Shu S."/>
            <person name="Prochnik S."/>
            <person name="Xin M."/>
            <person name="Ma C."/>
            <person name="Schmutz J."/>
            <person name="Wing R.A."/>
            <person name="Mitchell-Olds T."/>
            <person name="Schumaker K.S."/>
            <person name="Wang X."/>
        </authorList>
    </citation>
    <scope>NUCLEOTIDE SEQUENCE [LARGE SCALE GENOMIC DNA]</scope>
</reference>
<dbReference type="InterPro" id="IPR039307">
    <property type="entry name" value="LORELEI-like"/>
</dbReference>
<evidence type="ECO:0000259" key="2">
    <source>
        <dbReference type="Pfam" id="PF26578"/>
    </source>
</evidence>
<dbReference type="Gramene" id="ESQ45781">
    <property type="protein sequence ID" value="ESQ45781"/>
    <property type="gene ID" value="EUTSA_v10011146mg"/>
</dbReference>
<proteinExistence type="predicted"/>
<keyword evidence="1" id="KW-1133">Transmembrane helix</keyword>
<protein>
    <recommendedName>
        <fullName evidence="2">GPI-anchored protein LLG1-like domain-containing protein</fullName>
    </recommendedName>
</protein>
<keyword evidence="4" id="KW-1185">Reference proteome</keyword>
<dbReference type="Proteomes" id="UP000030689">
    <property type="component" value="Unassembled WGS sequence"/>
</dbReference>
<sequence>MVILLSIDSLSVDSVLESQTSVTGRSLLHAKKKCEVNFEYMNYMAMTKRCKSLAFPAKECCSAFKEFACPYANQINDMNNDCAKTMCKEMKDGLFCPPRPLSSPSLINTSTAVLTAPEFIMLLISAMTAVLTFLVL</sequence>
<name>V4NHU4_EUTSA</name>
<dbReference type="AlphaFoldDB" id="V4NHU4"/>